<dbReference type="Proteomes" id="UP000695562">
    <property type="component" value="Unassembled WGS sequence"/>
</dbReference>
<comment type="caution">
    <text evidence="5">The sequence shown here is derived from an EMBL/GenBank/DDBJ whole genome shotgun (WGS) entry which is preliminary data.</text>
</comment>
<feature type="domain" description="DUF7035" evidence="3">
    <location>
        <begin position="631"/>
        <end position="775"/>
    </location>
</feature>
<dbReference type="OrthoDB" id="21537at2759"/>
<dbReference type="Pfam" id="PF23034">
    <property type="entry name" value="DUF7035"/>
    <property type="match status" value="1"/>
</dbReference>
<proteinExistence type="predicted"/>
<dbReference type="InterPro" id="IPR057709">
    <property type="entry name" value="DUF7949"/>
</dbReference>
<feature type="chain" id="PRO_5035161041" description="EGF-like domain-containing protein" evidence="1">
    <location>
        <begin position="20"/>
        <end position="1101"/>
    </location>
</feature>
<dbReference type="EMBL" id="AJWJ01000870">
    <property type="protein sequence ID" value="KAF2068702.1"/>
    <property type="molecule type" value="Genomic_DNA"/>
</dbReference>
<dbReference type="InterPro" id="IPR055463">
    <property type="entry name" value="DUF7035"/>
</dbReference>
<reference evidence="5" key="1">
    <citation type="submission" date="2020-01" db="EMBL/GenBank/DDBJ databases">
        <title>Development of genomics and gene disruption for Polysphondylium violaceum indicates a role for the polyketide synthase stlB in stalk morphogenesis.</title>
        <authorList>
            <person name="Narita B."/>
            <person name="Kawabe Y."/>
            <person name="Kin K."/>
            <person name="Saito T."/>
            <person name="Gibbs R."/>
            <person name="Kuspa A."/>
            <person name="Muzny D."/>
            <person name="Queller D."/>
            <person name="Richards S."/>
            <person name="Strassman J."/>
            <person name="Sucgang R."/>
            <person name="Worley K."/>
            <person name="Schaap P."/>
        </authorList>
    </citation>
    <scope>NUCLEOTIDE SEQUENCE</scope>
    <source>
        <strain evidence="5">QSvi11</strain>
    </source>
</reference>
<organism evidence="5 6">
    <name type="scientific">Polysphondylium violaceum</name>
    <dbReference type="NCBI Taxonomy" id="133409"/>
    <lineage>
        <taxon>Eukaryota</taxon>
        <taxon>Amoebozoa</taxon>
        <taxon>Evosea</taxon>
        <taxon>Eumycetozoa</taxon>
        <taxon>Dictyostelia</taxon>
        <taxon>Dictyosteliales</taxon>
        <taxon>Dictyosteliaceae</taxon>
        <taxon>Polysphondylium</taxon>
    </lineage>
</organism>
<evidence type="ECO:0000313" key="6">
    <source>
        <dbReference type="Proteomes" id="UP000695562"/>
    </source>
</evidence>
<dbReference type="AlphaFoldDB" id="A0A8J4V040"/>
<gene>
    <name evidence="5" type="ORF">CYY_009976</name>
</gene>
<keyword evidence="6" id="KW-1185">Reference proteome</keyword>
<sequence length="1101" mass="123810">MYKYLILFLFLFFLKGCFASLTFTDLTIDERNQVYAEDLYCSFNFKIQTNEDATLQTVTAENLNFYHNETIGLQHKILVQVSINNPIRNSDIIFTFENSLSVKFNFTKQMLCEGPPSFMDIEVLNNGNIYYDTTNSLSYPSIIGIKIKNFKKKISIFLQSSTYSDNVKFNYNLGFIPNIYLFILTNISSPSSWTTPMQVNIAAGLSNTSVGSFSVKPLGSGNNIGTLIGDDYGPIISDQYITSFNRIFYFLEFKFQKNQRVYSFFFDSQNKYPLRPTICMGNLTNPVYLLSFPISTYLDPVFLSFLHNGNQGESTFGISTKFIENKKYFYSANESITSSVNVTSFEFFTNYTSDIFQFKYTDANVIPNVMTFPYGYSQGTSSFHKRKYSVLRPLQGANTKLTAVVDPLNIQNTTLTIATNMDTTAPVIKSVEYKKLGNTTYHLVRMNIIDDNIGFMSMDGYGDYTKLVQGTPKDGYYEFVLNILDFLVFSTINVCDSLKNCRMDASLTIDSFVLQLPQIKNITFKYNSVDVSNCDANNFMYIYTTVKDPTINPSLIVSLNTLNSNYKSKGYDQYIGAWDEKRGCYSIPFKVKKNTIPGEFNYILTTSDSSIGNAMVSVLFNSTLLVNSYYGDIIGPIVTNLKLGSPTYAVTTSQPVYIDWTITIQDKGNGFRLGKASFTGTRDFVRYNTTFDRGDRVAGDIFTGSYVLKVKVDPLCSSQSFYLSYLYLEDELGFYSTYDSSIIESVVDSLYKVYFNPLYKFYNVTLDSLIQVECTNGLTDTSPPILESFSFYPEIINVYSNQRVVTFTFTTLDDTGFNLNSNPRVYIHSNQFEIEYAESKLVNSYNSKKLVYECKFTLPYGFGRGHDLIGISLFGIVDVQGNFNGYSMEDLKEAGFINMIKVQSNPIKDVVLFKSSPIYSNGGDVVLDGISFNPIDNDYLIILNYFNGTIQNISPIAVTNSSILFNIPFTITTSIVYIMVQDVHLIESNTIAVNVIQSIIDDYSDLESLSSSSDQVLPTNAPQQCLNQCSGNGKCTNSGCVCTSPWIGLDCSSKIIAIDPPKLNNTNPGTNITVPKDQTVLYAIISVVAVNELDNDGNIVY</sequence>
<keyword evidence="1" id="KW-0732">Signal</keyword>
<dbReference type="PANTHER" id="PTHR31378:SF17">
    <property type="match status" value="1"/>
</dbReference>
<feature type="signal peptide" evidence="1">
    <location>
        <begin position="1"/>
        <end position="19"/>
    </location>
</feature>
<dbReference type="PANTHER" id="PTHR31378">
    <property type="entry name" value="EGF-LIKE DOMAIN-CONTAINING PROTEIN-RELATED-RELATED"/>
    <property type="match status" value="1"/>
</dbReference>
<dbReference type="Pfam" id="PF25820">
    <property type="entry name" value="DUF7949"/>
    <property type="match status" value="1"/>
</dbReference>
<feature type="domain" description="DUF7949" evidence="4">
    <location>
        <begin position="1026"/>
        <end position="1055"/>
    </location>
</feature>
<accession>A0A8J4V040</accession>
<evidence type="ECO:0008006" key="7">
    <source>
        <dbReference type="Google" id="ProtNLM"/>
    </source>
</evidence>
<protein>
    <recommendedName>
        <fullName evidence="7">EGF-like domain-containing protein</fullName>
    </recommendedName>
</protein>
<evidence type="ECO:0000259" key="2">
    <source>
        <dbReference type="Pfam" id="PF23033"/>
    </source>
</evidence>
<evidence type="ECO:0000259" key="3">
    <source>
        <dbReference type="Pfam" id="PF23034"/>
    </source>
</evidence>
<dbReference type="Gene3D" id="2.60.120.260">
    <property type="entry name" value="Galactose-binding domain-like"/>
    <property type="match status" value="1"/>
</dbReference>
<evidence type="ECO:0000256" key="1">
    <source>
        <dbReference type="SAM" id="SignalP"/>
    </source>
</evidence>
<feature type="non-terminal residue" evidence="5">
    <location>
        <position position="1101"/>
    </location>
</feature>
<dbReference type="InterPro" id="IPR055462">
    <property type="entry name" value="DUF7034"/>
</dbReference>
<evidence type="ECO:0000259" key="4">
    <source>
        <dbReference type="Pfam" id="PF25820"/>
    </source>
</evidence>
<dbReference type="Pfam" id="PF23033">
    <property type="entry name" value="DUF7034"/>
    <property type="match status" value="1"/>
</dbReference>
<feature type="domain" description="DUF7034" evidence="2">
    <location>
        <begin position="784"/>
        <end position="905"/>
    </location>
</feature>
<name>A0A8J4V040_9MYCE</name>
<evidence type="ECO:0000313" key="5">
    <source>
        <dbReference type="EMBL" id="KAF2068702.1"/>
    </source>
</evidence>